<dbReference type="AlphaFoldDB" id="A0A077ZSC5"/>
<feature type="transmembrane region" description="Helical" evidence="1">
    <location>
        <begin position="18"/>
        <end position="42"/>
    </location>
</feature>
<keyword evidence="1" id="KW-1133">Transmembrane helix</keyword>
<reference evidence="2 3" key="1">
    <citation type="submission" date="2014-06" db="EMBL/GenBank/DDBJ databases">
        <authorList>
            <person name="Swart Estienne"/>
        </authorList>
    </citation>
    <scope>NUCLEOTIDE SEQUENCE [LARGE SCALE GENOMIC DNA]</scope>
    <source>
        <strain evidence="2 3">130c</strain>
    </source>
</reference>
<gene>
    <name evidence="2" type="primary">Contig9253.g9888</name>
    <name evidence="2" type="ORF">STYLEM_1223</name>
</gene>
<sequence>MTETSDSPMKIRGLQSTIIALLASLIFYLYVFSIFVVIQYLIPVQDCFDYTMNLMIFKNFKFELSISILLVNLIIFFIHGMTSLMIAHDQFCVLVDEIQTESLTQHVKKLNRDSDSSYIKDLLLNRGQQSPQFDENRAREFQRKNLLSLVSVGTKRYWMTYIGITSEKRQKLTVILFLINLIVIVTQVEVQILINILGSTLTPMIIYVIPGYLYYIEKKNQLIYGSQTKLCNGGRIAYLFSLFGVFLILIYCTCILYNFYEGRQD</sequence>
<dbReference type="Proteomes" id="UP000039865">
    <property type="component" value="Unassembled WGS sequence"/>
</dbReference>
<feature type="transmembrane region" description="Helical" evidence="1">
    <location>
        <begin position="236"/>
        <end position="260"/>
    </location>
</feature>
<feature type="transmembrane region" description="Helical" evidence="1">
    <location>
        <begin position="196"/>
        <end position="215"/>
    </location>
</feature>
<dbReference type="InParanoid" id="A0A077ZSC5"/>
<evidence type="ECO:0000256" key="1">
    <source>
        <dbReference type="SAM" id="Phobius"/>
    </source>
</evidence>
<protein>
    <submittedName>
        <fullName evidence="2">Uncharacterized protein</fullName>
    </submittedName>
</protein>
<name>A0A077ZSC5_STYLE</name>
<evidence type="ECO:0000313" key="3">
    <source>
        <dbReference type="Proteomes" id="UP000039865"/>
    </source>
</evidence>
<evidence type="ECO:0000313" key="2">
    <source>
        <dbReference type="EMBL" id="CDW72265.1"/>
    </source>
</evidence>
<keyword evidence="3" id="KW-1185">Reference proteome</keyword>
<feature type="transmembrane region" description="Helical" evidence="1">
    <location>
        <begin position="172"/>
        <end position="190"/>
    </location>
</feature>
<proteinExistence type="predicted"/>
<accession>A0A077ZSC5</accession>
<organism evidence="2 3">
    <name type="scientific">Stylonychia lemnae</name>
    <name type="common">Ciliate</name>
    <dbReference type="NCBI Taxonomy" id="5949"/>
    <lineage>
        <taxon>Eukaryota</taxon>
        <taxon>Sar</taxon>
        <taxon>Alveolata</taxon>
        <taxon>Ciliophora</taxon>
        <taxon>Intramacronucleata</taxon>
        <taxon>Spirotrichea</taxon>
        <taxon>Stichotrichia</taxon>
        <taxon>Sporadotrichida</taxon>
        <taxon>Oxytrichidae</taxon>
        <taxon>Stylonychinae</taxon>
        <taxon>Stylonychia</taxon>
    </lineage>
</organism>
<keyword evidence="1" id="KW-0472">Membrane</keyword>
<dbReference type="EMBL" id="CCKQ01001157">
    <property type="protein sequence ID" value="CDW72265.1"/>
    <property type="molecule type" value="Genomic_DNA"/>
</dbReference>
<keyword evidence="1" id="KW-0812">Transmembrane</keyword>
<feature type="transmembrane region" description="Helical" evidence="1">
    <location>
        <begin position="62"/>
        <end position="81"/>
    </location>
</feature>